<geneLocation type="plasmid" evidence="1 2">
    <name>pWP5-S18-CRE-02_1</name>
</geneLocation>
<dbReference type="AlphaFoldDB" id="A0A6S5JSM7"/>
<evidence type="ECO:0000313" key="1">
    <source>
        <dbReference type="EMBL" id="BBS34726.1"/>
    </source>
</evidence>
<evidence type="ECO:0000313" key="2">
    <source>
        <dbReference type="Proteomes" id="UP000515488"/>
    </source>
</evidence>
<dbReference type="Proteomes" id="UP000515488">
    <property type="component" value="Plasmid pWP5-S18-CRE-02_1"/>
</dbReference>
<keyword evidence="1" id="KW-0614">Plasmid</keyword>
<dbReference type="EMBL" id="AP022127">
    <property type="protein sequence ID" value="BBS34726.1"/>
    <property type="molecule type" value="Genomic_DNA"/>
</dbReference>
<name>A0A6S5JSM7_ENTCL</name>
<gene>
    <name evidence="1" type="ORF">WP5S18C02_P10070</name>
</gene>
<accession>A0A6S5JSM7</accession>
<sequence>MNNNHNVFPCNELGMGDSKSELERLLELCESTPQTGEPNPQIANMQAFWNR</sequence>
<organism evidence="1 2">
    <name type="scientific">Enterobacter cloacae</name>
    <dbReference type="NCBI Taxonomy" id="550"/>
    <lineage>
        <taxon>Bacteria</taxon>
        <taxon>Pseudomonadati</taxon>
        <taxon>Pseudomonadota</taxon>
        <taxon>Gammaproteobacteria</taxon>
        <taxon>Enterobacterales</taxon>
        <taxon>Enterobacteriaceae</taxon>
        <taxon>Enterobacter</taxon>
        <taxon>Enterobacter cloacae complex</taxon>
    </lineage>
</organism>
<proteinExistence type="predicted"/>
<reference evidence="1 2" key="1">
    <citation type="submission" date="2019-12" db="EMBL/GenBank/DDBJ databases">
        <title>complete genome sequences of Enterobacter cloacae str. WP5-S18-CRE-02 isolated from wastewater treatment plant effluent.</title>
        <authorList>
            <person name="Sekizuka T."/>
            <person name="Itokawa K."/>
            <person name="Yatsu K."/>
            <person name="Inamine Y."/>
            <person name="Kuroda M."/>
        </authorList>
    </citation>
    <scope>NUCLEOTIDE SEQUENCE [LARGE SCALE GENOMIC DNA]</scope>
    <source>
        <strain evidence="1 2">WP5-S18-CRE-02</strain>
        <plasmid evidence="1 2">pWP5-S18-CRE-02_1</plasmid>
    </source>
</reference>
<protein>
    <submittedName>
        <fullName evidence="1">Uncharacterized protein</fullName>
    </submittedName>
</protein>